<reference evidence="2 3" key="1">
    <citation type="journal article" date="2019" name="Int. J. Syst. Evol. Microbiol.">
        <title>The Global Catalogue of Microorganisms (GCM) 10K type strain sequencing project: providing services to taxonomists for standard genome sequencing and annotation.</title>
        <authorList>
            <consortium name="The Broad Institute Genomics Platform"/>
            <consortium name="The Broad Institute Genome Sequencing Center for Infectious Disease"/>
            <person name="Wu L."/>
            <person name="Ma J."/>
        </authorList>
    </citation>
    <scope>NUCLEOTIDE SEQUENCE [LARGE SCALE GENOMIC DNA]</scope>
    <source>
        <strain evidence="2 3">JCM 16374</strain>
    </source>
</reference>
<dbReference type="Proteomes" id="UP001500994">
    <property type="component" value="Unassembled WGS sequence"/>
</dbReference>
<feature type="region of interest" description="Disordered" evidence="1">
    <location>
        <begin position="56"/>
        <end position="100"/>
    </location>
</feature>
<evidence type="ECO:0000313" key="3">
    <source>
        <dbReference type="Proteomes" id="UP001500994"/>
    </source>
</evidence>
<protein>
    <submittedName>
        <fullName evidence="2">Uncharacterized protein</fullName>
    </submittedName>
</protein>
<gene>
    <name evidence="2" type="ORF">GCM10009864_29410</name>
</gene>
<accession>A0ABN3RTM2</accession>
<dbReference type="EMBL" id="BAAARK010000007">
    <property type="protein sequence ID" value="GAA2660432.1"/>
    <property type="molecule type" value="Genomic_DNA"/>
</dbReference>
<keyword evidence="3" id="KW-1185">Reference proteome</keyword>
<evidence type="ECO:0000313" key="2">
    <source>
        <dbReference type="EMBL" id="GAA2660432.1"/>
    </source>
</evidence>
<sequence>MMSVQDDLTAVERSLDALVQAVGKLEARIGGGLDVRRVRSDTDHLRESLALLKQGLAGASPGRPAATDDEMVPVPDTPYNSALWTDAEDEGLGAKDRHAP</sequence>
<evidence type="ECO:0000256" key="1">
    <source>
        <dbReference type="SAM" id="MobiDB-lite"/>
    </source>
</evidence>
<comment type="caution">
    <text evidence="2">The sequence shown here is derived from an EMBL/GenBank/DDBJ whole genome shotgun (WGS) entry which is preliminary data.</text>
</comment>
<proteinExistence type="predicted"/>
<name>A0ABN3RTM2_9ACTN</name>
<organism evidence="2 3">
    <name type="scientific">Streptomyces lunalinharesii</name>
    <dbReference type="NCBI Taxonomy" id="333384"/>
    <lineage>
        <taxon>Bacteria</taxon>
        <taxon>Bacillati</taxon>
        <taxon>Actinomycetota</taxon>
        <taxon>Actinomycetes</taxon>
        <taxon>Kitasatosporales</taxon>
        <taxon>Streptomycetaceae</taxon>
        <taxon>Streptomyces</taxon>
    </lineage>
</organism>